<evidence type="ECO:0000256" key="7">
    <source>
        <dbReference type="ARBA" id="ARBA00043129"/>
    </source>
</evidence>
<dbReference type="EMBL" id="QVQW01000022">
    <property type="protein sequence ID" value="RKU45278.1"/>
    <property type="molecule type" value="Genomic_DNA"/>
</dbReference>
<reference evidence="12 13" key="1">
    <citation type="submission" date="2018-08" db="EMBL/GenBank/DDBJ databases">
        <title>Draft genome of the lignicolous fungus Coniochaeta pulveracea.</title>
        <authorList>
            <person name="Borstlap C.J."/>
            <person name="De Witt R.N."/>
            <person name="Botha A."/>
            <person name="Volschenk H."/>
        </authorList>
    </citation>
    <scope>NUCLEOTIDE SEQUENCE [LARGE SCALE GENOMIC DNA]</scope>
    <source>
        <strain evidence="12 13">CAB683</strain>
    </source>
</reference>
<keyword evidence="4 11" id="KW-0949">S-adenosyl-L-methionine</keyword>
<keyword evidence="2" id="KW-0489">Methyltransferase</keyword>
<dbReference type="CDD" id="cd02440">
    <property type="entry name" value="AdoMet_MTases"/>
    <property type="match status" value="1"/>
</dbReference>
<proteinExistence type="inferred from homology"/>
<dbReference type="PANTHER" id="PTHR12753:SF0">
    <property type="entry name" value="ALPHA N-TERMINAL PROTEIN METHYLTRANSFERASE 1"/>
    <property type="match status" value="1"/>
</dbReference>
<organism evidence="12 13">
    <name type="scientific">Coniochaeta pulveracea</name>
    <dbReference type="NCBI Taxonomy" id="177199"/>
    <lineage>
        <taxon>Eukaryota</taxon>
        <taxon>Fungi</taxon>
        <taxon>Dikarya</taxon>
        <taxon>Ascomycota</taxon>
        <taxon>Pezizomycotina</taxon>
        <taxon>Sordariomycetes</taxon>
        <taxon>Sordariomycetidae</taxon>
        <taxon>Coniochaetales</taxon>
        <taxon>Coniochaetaceae</taxon>
        <taxon>Coniochaeta</taxon>
    </lineage>
</organism>
<evidence type="ECO:0000256" key="3">
    <source>
        <dbReference type="ARBA" id="ARBA00022679"/>
    </source>
</evidence>
<dbReference type="OrthoDB" id="1298661at2759"/>
<dbReference type="Proteomes" id="UP000275385">
    <property type="component" value="Unassembled WGS sequence"/>
</dbReference>
<dbReference type="SUPFAM" id="SSF53335">
    <property type="entry name" value="S-adenosyl-L-methionine-dependent methyltransferases"/>
    <property type="match status" value="1"/>
</dbReference>
<gene>
    <name evidence="12" type="ORF">DL546_005845</name>
</gene>
<accession>A0A420YBJ2</accession>
<dbReference type="InterPro" id="IPR029063">
    <property type="entry name" value="SAM-dependent_MTases_sf"/>
</dbReference>
<evidence type="ECO:0000256" key="4">
    <source>
        <dbReference type="ARBA" id="ARBA00022691"/>
    </source>
</evidence>
<dbReference type="GO" id="GO:0032259">
    <property type="term" value="P:methylation"/>
    <property type="evidence" value="ECO:0007669"/>
    <property type="project" value="UniProtKB-KW"/>
</dbReference>
<keyword evidence="3" id="KW-0808">Transferase</keyword>
<protein>
    <recommendedName>
        <fullName evidence="6">Alpha N-terminal protein methyltransferase 1</fullName>
        <ecNumber evidence="5">2.1.1.244</ecNumber>
    </recommendedName>
    <alternativeName>
        <fullName evidence="7">X-Pro-Lys N-terminal protein methyltransferase 1</fullName>
    </alternativeName>
</protein>
<dbReference type="EC" id="2.1.1.244" evidence="5"/>
<dbReference type="STRING" id="177199.A0A420YBJ2"/>
<comment type="similarity">
    <text evidence="1">Belongs to the methyltransferase superfamily. NTM1 family.</text>
</comment>
<feature type="binding site" evidence="11">
    <location>
        <position position="141"/>
    </location>
    <ligand>
        <name>S-adenosyl-L-methionine</name>
        <dbReference type="ChEBI" id="CHEBI:59789"/>
    </ligand>
</feature>
<evidence type="ECO:0000313" key="12">
    <source>
        <dbReference type="EMBL" id="RKU45278.1"/>
    </source>
</evidence>
<dbReference type="GO" id="GO:0071885">
    <property type="term" value="F:N-terminal protein N-methyltransferase activity"/>
    <property type="evidence" value="ECO:0007669"/>
    <property type="project" value="UniProtKB-EC"/>
</dbReference>
<dbReference type="AlphaFoldDB" id="A0A420YBJ2"/>
<evidence type="ECO:0000256" key="1">
    <source>
        <dbReference type="ARBA" id="ARBA00009059"/>
    </source>
</evidence>
<comment type="catalytic activity">
    <reaction evidence="8">
        <text>N-terminal L-seryl-L-prolyl-L-lysyl-[protein] + 3 S-adenosyl-L-methionine = N-terminal N,N,N-trimethyl-L-seryl-L-prolyl-L-lysyl-[protein] + 3 S-adenosyl-L-homocysteine + 3 H(+)</text>
        <dbReference type="Rhea" id="RHEA:54724"/>
        <dbReference type="Rhea" id="RHEA-COMP:13789"/>
        <dbReference type="Rhea" id="RHEA-COMP:13973"/>
        <dbReference type="ChEBI" id="CHEBI:15378"/>
        <dbReference type="ChEBI" id="CHEBI:57856"/>
        <dbReference type="ChEBI" id="CHEBI:59789"/>
        <dbReference type="ChEBI" id="CHEBI:138061"/>
        <dbReference type="ChEBI" id="CHEBI:138317"/>
        <dbReference type="EC" id="2.1.1.244"/>
    </reaction>
</comment>
<dbReference type="PANTHER" id="PTHR12753">
    <property type="entry name" value="AD-003 - RELATED"/>
    <property type="match status" value="1"/>
</dbReference>
<evidence type="ECO:0000256" key="6">
    <source>
        <dbReference type="ARBA" id="ARBA00039449"/>
    </source>
</evidence>
<dbReference type="Gene3D" id="3.40.50.150">
    <property type="entry name" value="Vaccinia Virus protein VP39"/>
    <property type="match status" value="1"/>
</dbReference>
<feature type="binding site" evidence="11">
    <location>
        <position position="74"/>
    </location>
    <ligand>
        <name>S-adenosyl-L-methionine</name>
        <dbReference type="ChEBI" id="CHEBI:59789"/>
    </ligand>
</feature>
<feature type="binding site" evidence="11">
    <location>
        <position position="79"/>
    </location>
    <ligand>
        <name>S-adenosyl-L-methionine</name>
        <dbReference type="ChEBI" id="CHEBI:59789"/>
    </ligand>
</feature>
<evidence type="ECO:0000313" key="13">
    <source>
        <dbReference type="Proteomes" id="UP000275385"/>
    </source>
</evidence>
<sequence length="235" mass="25880">MTEQSESGPAADSFISKEDGLKYWEGVSPDVDGMLGGIPAVTRVDLQGSRNFLAKLGFGSKNGLRIAKRALEGGAGIGRITEGLLSGLATEIDVVEPIAKFTATLEAKKIKGVHHIYTMGLEEWADLRPEPELQYDLIWVQWCVGHLTDDQLVRFFERCRAVLSAHGVIVLKENLSTTGADAHDELDSSVTRQDETFRRLFQQAKLRLVKTDLQKGLNQAAGHQLLPVRIYALKP</sequence>
<keyword evidence="13" id="KW-1185">Reference proteome</keyword>
<dbReference type="PIRSF" id="PIRSF016958">
    <property type="entry name" value="DUF858_MeTrfase_lik"/>
    <property type="match status" value="1"/>
</dbReference>
<dbReference type="GO" id="GO:0005737">
    <property type="term" value="C:cytoplasm"/>
    <property type="evidence" value="ECO:0007669"/>
    <property type="project" value="TreeGrafter"/>
</dbReference>
<evidence type="ECO:0000256" key="8">
    <source>
        <dbReference type="ARBA" id="ARBA00047306"/>
    </source>
</evidence>
<evidence type="ECO:0000256" key="10">
    <source>
        <dbReference type="ARBA" id="ARBA00048167"/>
    </source>
</evidence>
<dbReference type="Pfam" id="PF05891">
    <property type="entry name" value="Methyltransf_PK"/>
    <property type="match status" value="1"/>
</dbReference>
<evidence type="ECO:0000256" key="9">
    <source>
        <dbReference type="ARBA" id="ARBA00047885"/>
    </source>
</evidence>
<dbReference type="InterPro" id="IPR008576">
    <property type="entry name" value="MeTrfase_NTM1"/>
</dbReference>
<comment type="catalytic activity">
    <reaction evidence="10">
        <text>N-terminal L-alanyl-L-prolyl-L-lysyl-[protein] + 3 S-adenosyl-L-methionine = N-terminal N,N,N-trimethyl-L-alanyl-L-prolyl-L-lysyl-[protein] + 3 S-adenosyl-L-homocysteine + 3 H(+)</text>
        <dbReference type="Rhea" id="RHEA:54712"/>
        <dbReference type="Rhea" id="RHEA-COMP:13785"/>
        <dbReference type="Rhea" id="RHEA-COMP:13971"/>
        <dbReference type="ChEBI" id="CHEBI:15378"/>
        <dbReference type="ChEBI" id="CHEBI:57856"/>
        <dbReference type="ChEBI" id="CHEBI:59789"/>
        <dbReference type="ChEBI" id="CHEBI:138057"/>
        <dbReference type="ChEBI" id="CHEBI:138315"/>
        <dbReference type="EC" id="2.1.1.244"/>
    </reaction>
</comment>
<comment type="caution">
    <text evidence="12">The sequence shown here is derived from an EMBL/GenBank/DDBJ whole genome shotgun (WGS) entry which is preliminary data.</text>
</comment>
<evidence type="ECO:0000256" key="2">
    <source>
        <dbReference type="ARBA" id="ARBA00022603"/>
    </source>
</evidence>
<evidence type="ECO:0000256" key="11">
    <source>
        <dbReference type="PIRSR" id="PIRSR016958-1"/>
    </source>
</evidence>
<comment type="catalytic activity">
    <reaction evidence="9">
        <text>N-terminal L-prolyl-L-prolyl-L-lysyl-[protein] + 2 S-adenosyl-L-methionine = N-terminal N,N-dimethyl-L-prolyl-L-prolyl-L-lysyl-[protein] + 2 S-adenosyl-L-homocysteine + 2 H(+)</text>
        <dbReference type="Rhea" id="RHEA:54736"/>
        <dbReference type="Rhea" id="RHEA-COMP:13787"/>
        <dbReference type="Rhea" id="RHEA-COMP:13974"/>
        <dbReference type="ChEBI" id="CHEBI:15378"/>
        <dbReference type="ChEBI" id="CHEBI:57856"/>
        <dbReference type="ChEBI" id="CHEBI:59789"/>
        <dbReference type="ChEBI" id="CHEBI:138059"/>
        <dbReference type="ChEBI" id="CHEBI:138318"/>
        <dbReference type="EC" id="2.1.1.244"/>
    </reaction>
</comment>
<name>A0A420YBJ2_9PEZI</name>
<evidence type="ECO:0000256" key="5">
    <source>
        <dbReference type="ARBA" id="ARBA00039112"/>
    </source>
</evidence>